<feature type="chain" id="PRO_5019309964" evidence="1">
    <location>
        <begin position="20"/>
        <end position="434"/>
    </location>
</feature>
<evidence type="ECO:0000256" key="1">
    <source>
        <dbReference type="SAM" id="SignalP"/>
    </source>
</evidence>
<dbReference type="RefSeq" id="WP_127121730.1">
    <property type="nucleotide sequence ID" value="NZ_BHXQ01000002.1"/>
</dbReference>
<proteinExistence type="predicted"/>
<dbReference type="EMBL" id="BHXQ01000002">
    <property type="protein sequence ID" value="GCC51090.1"/>
    <property type="molecule type" value="Genomic_DNA"/>
</dbReference>
<gene>
    <name evidence="2" type="ORF">SanaruYs_13100</name>
</gene>
<organism evidence="2 3">
    <name type="scientific">Chryseotalea sanaruensis</name>
    <dbReference type="NCBI Taxonomy" id="2482724"/>
    <lineage>
        <taxon>Bacteria</taxon>
        <taxon>Pseudomonadati</taxon>
        <taxon>Bacteroidota</taxon>
        <taxon>Cytophagia</taxon>
        <taxon>Cytophagales</taxon>
        <taxon>Chryseotaleaceae</taxon>
        <taxon>Chryseotalea</taxon>
    </lineage>
</organism>
<evidence type="ECO:0000313" key="2">
    <source>
        <dbReference type="EMBL" id="GCC51090.1"/>
    </source>
</evidence>
<keyword evidence="1" id="KW-0732">Signal</keyword>
<feature type="signal peptide" evidence="1">
    <location>
        <begin position="1"/>
        <end position="19"/>
    </location>
</feature>
<name>A0A401U873_9BACT</name>
<dbReference type="PROSITE" id="PS51257">
    <property type="entry name" value="PROKAR_LIPOPROTEIN"/>
    <property type="match status" value="1"/>
</dbReference>
<keyword evidence="3" id="KW-1185">Reference proteome</keyword>
<reference evidence="2 3" key="1">
    <citation type="submission" date="2018-11" db="EMBL/GenBank/DDBJ databases">
        <title>Chryseotalea sanarue gen. nov., sp., nov., a member of the family Cytophagaceae, isolated from a brackish lake in Hamamatsu Japan.</title>
        <authorList>
            <person name="Maejima Y."/>
            <person name="Iino T."/>
            <person name="Muraguchi Y."/>
            <person name="Fukuda K."/>
            <person name="Ohkuma M."/>
            <person name="Moriuchi R."/>
            <person name="Dohra H."/>
            <person name="Kimbara K."/>
            <person name="Shintani M."/>
        </authorList>
    </citation>
    <scope>NUCLEOTIDE SEQUENCE [LARGE SCALE GENOMIC DNA]</scope>
    <source>
        <strain evidence="2 3">Ys</strain>
    </source>
</reference>
<evidence type="ECO:0000313" key="3">
    <source>
        <dbReference type="Proteomes" id="UP000288227"/>
    </source>
</evidence>
<protein>
    <submittedName>
        <fullName evidence="2">Uncharacterized protein</fullName>
    </submittedName>
</protein>
<dbReference type="OrthoDB" id="974674at2"/>
<comment type="caution">
    <text evidence="2">The sequence shown here is derived from an EMBL/GenBank/DDBJ whole genome shotgun (WGS) entry which is preliminary data.</text>
</comment>
<sequence length="434" mass="47865">MNKPASKIVSMLFSATVLAVAFLTTSCDDENSDTSIIPDIEIPENFSDRTDEQNKAALEENGLELVNSMTALQNTAGVQTSISFVNFLSDASLPENTRESIGKNKLIMLMRSLSKVGQGTETASTLLKNLRTQEDPETLGELFDQNEGTFTYNNSTEEWDFTEKPGTGKIEFKFPSTETGQSNNATFAIHSYTSVDVNNQEAEYEGELPTGLRADLTVGSTKQIDYVLTAAYKPNGEPTSVETSLTIGTFKLSFKVKNTTDEASVDYALTQNGNNMLAFGAGATGNFTTKGSEEAEAGDIVTTASAYFQIIDIKFAGEVDVKSLDEAMQAANNIDDEVEAWNDHTTFVVFYAEENAKIANIEFYGSEREEEYCYWDWENEIDICETEIEEAIDVRLVFSDDSKSDLATYTEVGFADLEEALEDFFNNLEEDIEG</sequence>
<accession>A0A401U873</accession>
<dbReference type="AlphaFoldDB" id="A0A401U873"/>
<dbReference type="Proteomes" id="UP000288227">
    <property type="component" value="Unassembled WGS sequence"/>
</dbReference>